<evidence type="ECO:0000313" key="1">
    <source>
        <dbReference type="EMBL" id="MDR8522232.1"/>
    </source>
</evidence>
<dbReference type="EMBL" id="JAPMLE010000001">
    <property type="protein sequence ID" value="MDR8522232.1"/>
    <property type="molecule type" value="Genomic_DNA"/>
</dbReference>
<comment type="caution">
    <text evidence="1">The sequence shown here is derived from an EMBL/GenBank/DDBJ whole genome shotgun (WGS) entry which is preliminary data.</text>
</comment>
<evidence type="ECO:0000313" key="4">
    <source>
        <dbReference type="Proteomes" id="UP001271263"/>
    </source>
</evidence>
<dbReference type="Proteomes" id="UP001259340">
    <property type="component" value="Unassembled WGS sequence"/>
</dbReference>
<evidence type="ECO:0000313" key="2">
    <source>
        <dbReference type="EMBL" id="MDW4825015.1"/>
    </source>
</evidence>
<dbReference type="AlphaFoldDB" id="A0AAW8NH91"/>
<accession>A0AAW8NH91</accession>
<dbReference type="Proteomes" id="UP001271263">
    <property type="component" value="Unassembled WGS sequence"/>
</dbReference>
<gene>
    <name evidence="1" type="ORF">OS133_00765</name>
    <name evidence="2" type="ORF">OS134_13185</name>
</gene>
<name>A0AAW8NH91_9GAMM</name>
<proteinExistence type="predicted"/>
<protein>
    <submittedName>
        <fullName evidence="1">Uncharacterized protein</fullName>
    </submittedName>
</protein>
<evidence type="ECO:0000313" key="3">
    <source>
        <dbReference type="Proteomes" id="UP001259340"/>
    </source>
</evidence>
<sequence length="190" mass="21586">MSEYFFARENVGIACYVFADEYIDAVPVDSFTFPAAPVPLVIQYDSEEGCSVPDVFEMPAFSLRKSIFDTLDLNTISGVNWVDIDLVHNGNHAFVMLQVANHLKAIDRVNSNIKRYRKDDDGDEMISGIRRLHIDQKALQQVELAQRLIFIDPAWYKQVFFHKSVVEQLTKLKLTGVEFIPAEGYSDFGG</sequence>
<dbReference type="RefSeq" id="WP_310653682.1">
    <property type="nucleotide sequence ID" value="NZ_JAPMLA010000006.1"/>
</dbReference>
<dbReference type="EMBL" id="JAPMLD010000005">
    <property type="protein sequence ID" value="MDW4825015.1"/>
    <property type="molecule type" value="Genomic_DNA"/>
</dbReference>
<reference evidence="1" key="2">
    <citation type="submission" date="2022-11" db="EMBL/GenBank/DDBJ databases">
        <title>Prophages regulate Shewanella fidelis motility and biofilm formation: implications for gut colonization dynamics in Ciona robusta.</title>
        <authorList>
            <person name="Natarajan O."/>
            <person name="Gibboney S.L."/>
            <person name="Young M.N."/>
            <person name="Lim S.J."/>
            <person name="Pluta N."/>
            <person name="Atkinson C.G.F."/>
            <person name="Leigh B.A."/>
            <person name="Liberti A."/>
            <person name="Kees E."/>
            <person name="Breitbart M."/>
            <person name="Gralnick J."/>
            <person name="Dishaw L.J."/>
        </authorList>
    </citation>
    <scope>NUCLEOTIDE SEQUENCE</scope>
    <source>
        <strain evidence="1">3313</strain>
    </source>
</reference>
<reference evidence="2 4" key="1">
    <citation type="journal article" date="2022" name="bioRxiv">
        <title>Prophages regulate Shewanella fidelis 3313 motility and biofilm formation: implications for gut colonization dynamics in Ciona robusta.</title>
        <authorList>
            <person name="Natarajan O."/>
            <person name="Gibboney S.L."/>
            <person name="Young M.N."/>
            <person name="Lim S.J."/>
            <person name="Pluta N."/>
            <person name="Atkinson C.G."/>
            <person name="Leigh B.A."/>
            <person name="Liberti A."/>
            <person name="Kees E.D."/>
            <person name="Breitbart M."/>
            <person name="Gralnick J.A."/>
            <person name="Dishaw L.J."/>
        </authorList>
    </citation>
    <scope>NUCLEOTIDE SEQUENCE [LARGE SCALE GENOMIC DNA]</scope>
    <source>
        <strain evidence="2 4">JG4066</strain>
    </source>
</reference>
<keyword evidence="4" id="KW-1185">Reference proteome</keyword>
<organism evidence="1 3">
    <name type="scientific">Shewanella fidelis</name>
    <dbReference type="NCBI Taxonomy" id="173509"/>
    <lineage>
        <taxon>Bacteria</taxon>
        <taxon>Pseudomonadati</taxon>
        <taxon>Pseudomonadota</taxon>
        <taxon>Gammaproteobacteria</taxon>
        <taxon>Alteromonadales</taxon>
        <taxon>Shewanellaceae</taxon>
        <taxon>Shewanella</taxon>
    </lineage>
</organism>